<evidence type="ECO:0000259" key="8">
    <source>
        <dbReference type="Pfam" id="PF13193"/>
    </source>
</evidence>
<keyword evidence="3" id="KW-0547">Nucleotide-binding</keyword>
<keyword evidence="10" id="KW-1185">Reference proteome</keyword>
<evidence type="ECO:0000313" key="10">
    <source>
        <dbReference type="Proteomes" id="UP001056535"/>
    </source>
</evidence>
<dbReference type="Gene3D" id="3.30.300.30">
    <property type="match status" value="1"/>
</dbReference>
<dbReference type="PANTHER" id="PTHR24095:SF14">
    <property type="entry name" value="ACETYL-COENZYME A SYNTHETASE 1"/>
    <property type="match status" value="1"/>
</dbReference>
<keyword evidence="2" id="KW-0436">Ligase</keyword>
<dbReference type="SUPFAM" id="SSF56801">
    <property type="entry name" value="Acetyl-CoA synthetase-like"/>
    <property type="match status" value="1"/>
</dbReference>
<proteinExistence type="predicted"/>
<keyword evidence="5" id="KW-0007">Acetylation</keyword>
<feature type="domain" description="AMP-binding enzyme C-terminal" evidence="8">
    <location>
        <begin position="526"/>
        <end position="598"/>
    </location>
</feature>
<dbReference type="Pfam" id="PF13193">
    <property type="entry name" value="AMP-binding_C"/>
    <property type="match status" value="1"/>
</dbReference>
<dbReference type="Pfam" id="PF00501">
    <property type="entry name" value="AMP-binding"/>
    <property type="match status" value="1"/>
</dbReference>
<sequence length="638" mass="68173">MPEQPLPTASTETTRSQRVPATTHGALRTPPPQSWVAVADLITFDTPYSDLWQPGERSGRWFAGASLNLSVNCLDRHLAERATQVALHWEGEPGDQRSMTYAELHEQVCALSRALRGMGVGIGDRVGLHLGWLPETVVAMLACARIGAVHTIVPAPLPVEPLADRLDLLDLKVLFTQDGAWRHGTVLPLKARADEALLAGGSVEHTIVVRRTGMDVAWFEGDRWYHDLVATTRPGQSAPDSGDATAAVPLDPDHPIATVPLANRGGQPVSVVHGTATMLAGALAVHRRLRTGGVFWCAGDISWAVTQFHGIYGPLAFGDTTVMYEGTLDVPNRTRAWDIIARYGVETMVTSPSVARTVRGWARELPEVSAIPSLRRVATAGEPVEEELARWLAEAFGSGDLEVADAWGQLELGGIVRVTSTTAHSSGTVPEDQELPDCGLDIVDHDGRSVPDGEVGEAVLHLPWAGTMVGVGGSQAAVAEAHWTRHPGTYATGDLALREPSGHVAFLGRTDDVVSISGQLVSLREVREVLVEHPYVSGAEVTWRKDPELGRALIAAVSLSTQVGAEPDLDAVAVELMDAVREVMGGLARPRALLVVDRFGDELGRTERARAIATLATADRAGSPRQVTWAQILAAAGQ</sequence>
<evidence type="ECO:0000256" key="2">
    <source>
        <dbReference type="ARBA" id="ARBA00022598"/>
    </source>
</evidence>
<reference evidence="9" key="1">
    <citation type="submission" date="2022-06" db="EMBL/GenBank/DDBJ databases">
        <title>Ornithinimicrobium JY.X270.</title>
        <authorList>
            <person name="Huang Y."/>
        </authorList>
    </citation>
    <scope>NUCLEOTIDE SEQUENCE</scope>
    <source>
        <strain evidence="9">JY.X270</strain>
    </source>
</reference>
<dbReference type="EMBL" id="CP099490">
    <property type="protein sequence ID" value="USQ77289.1"/>
    <property type="molecule type" value="Genomic_DNA"/>
</dbReference>
<dbReference type="InterPro" id="IPR000873">
    <property type="entry name" value="AMP-dep_synth/lig_dom"/>
</dbReference>
<protein>
    <recommendedName>
        <fullName evidence="1">acetate--CoA ligase</fullName>
        <ecNumber evidence="1">6.2.1.1</ecNumber>
    </recommendedName>
</protein>
<accession>A0ABY4YKN1</accession>
<dbReference type="Gene3D" id="3.40.50.12780">
    <property type="entry name" value="N-terminal domain of ligase-like"/>
    <property type="match status" value="1"/>
</dbReference>
<evidence type="ECO:0000313" key="9">
    <source>
        <dbReference type="EMBL" id="USQ77289.1"/>
    </source>
</evidence>
<dbReference type="PANTHER" id="PTHR24095">
    <property type="entry name" value="ACETYL-COENZYME A SYNTHETASE"/>
    <property type="match status" value="1"/>
</dbReference>
<evidence type="ECO:0000256" key="1">
    <source>
        <dbReference type="ARBA" id="ARBA00013275"/>
    </source>
</evidence>
<gene>
    <name evidence="9" type="ORF">NF557_05075</name>
</gene>
<dbReference type="Proteomes" id="UP001056535">
    <property type="component" value="Chromosome"/>
</dbReference>
<dbReference type="InterPro" id="IPR025110">
    <property type="entry name" value="AMP-bd_C"/>
</dbReference>
<evidence type="ECO:0000256" key="4">
    <source>
        <dbReference type="ARBA" id="ARBA00022840"/>
    </source>
</evidence>
<feature type="compositionally biased region" description="Polar residues" evidence="6">
    <location>
        <begin position="7"/>
        <end position="20"/>
    </location>
</feature>
<feature type="region of interest" description="Disordered" evidence="6">
    <location>
        <begin position="1"/>
        <end position="30"/>
    </location>
</feature>
<dbReference type="InterPro" id="IPR042099">
    <property type="entry name" value="ANL_N_sf"/>
</dbReference>
<dbReference type="InterPro" id="IPR045851">
    <property type="entry name" value="AMP-bd_C_sf"/>
</dbReference>
<evidence type="ECO:0000256" key="5">
    <source>
        <dbReference type="ARBA" id="ARBA00022990"/>
    </source>
</evidence>
<evidence type="ECO:0000259" key="7">
    <source>
        <dbReference type="Pfam" id="PF00501"/>
    </source>
</evidence>
<feature type="domain" description="AMP-dependent synthetase/ligase" evidence="7">
    <location>
        <begin position="75"/>
        <end position="463"/>
    </location>
</feature>
<name>A0ABY4YKN1_9MICO</name>
<organism evidence="9 10">
    <name type="scientific">Ornithinimicrobium cryptoxanthini</name>
    <dbReference type="NCBI Taxonomy" id="2934161"/>
    <lineage>
        <taxon>Bacteria</taxon>
        <taxon>Bacillati</taxon>
        <taxon>Actinomycetota</taxon>
        <taxon>Actinomycetes</taxon>
        <taxon>Micrococcales</taxon>
        <taxon>Ornithinimicrobiaceae</taxon>
        <taxon>Ornithinimicrobium</taxon>
    </lineage>
</organism>
<keyword evidence="4" id="KW-0067">ATP-binding</keyword>
<dbReference type="RefSeq" id="WP_252622263.1">
    <property type="nucleotide sequence ID" value="NZ_CP099490.1"/>
</dbReference>
<evidence type="ECO:0000256" key="3">
    <source>
        <dbReference type="ARBA" id="ARBA00022741"/>
    </source>
</evidence>
<evidence type="ECO:0000256" key="6">
    <source>
        <dbReference type="SAM" id="MobiDB-lite"/>
    </source>
</evidence>
<dbReference type="EC" id="6.2.1.1" evidence="1"/>